<dbReference type="OrthoDB" id="3628603at2"/>
<dbReference type="CDD" id="cd00090">
    <property type="entry name" value="HTH_ARSR"/>
    <property type="match status" value="1"/>
</dbReference>
<dbReference type="NCBIfam" id="NF033788">
    <property type="entry name" value="HTH_metalloreg"/>
    <property type="match status" value="1"/>
</dbReference>
<dbReference type="PROSITE" id="PS50987">
    <property type="entry name" value="HTH_ARSR_2"/>
    <property type="match status" value="1"/>
</dbReference>
<dbReference type="GO" id="GO:0003700">
    <property type="term" value="F:DNA-binding transcription factor activity"/>
    <property type="evidence" value="ECO:0007669"/>
    <property type="project" value="InterPro"/>
</dbReference>
<gene>
    <name evidence="5" type="ORF">CFK38_04230</name>
</gene>
<accession>A0A291GKE9</accession>
<dbReference type="InterPro" id="IPR001845">
    <property type="entry name" value="HTH_ArsR_DNA-bd_dom"/>
</dbReference>
<evidence type="ECO:0000259" key="4">
    <source>
        <dbReference type="PROSITE" id="PS50987"/>
    </source>
</evidence>
<dbReference type="SUPFAM" id="SSF46785">
    <property type="entry name" value="Winged helix' DNA-binding domain"/>
    <property type="match status" value="1"/>
</dbReference>
<dbReference type="Pfam" id="PF01022">
    <property type="entry name" value="HTH_5"/>
    <property type="match status" value="1"/>
</dbReference>
<protein>
    <submittedName>
        <fullName evidence="5">Transcriptional regulator</fullName>
    </submittedName>
</protein>
<dbReference type="InterPro" id="IPR051081">
    <property type="entry name" value="HTH_MetalResp_TranReg"/>
</dbReference>
<name>A0A291GKE9_9MICO</name>
<dbReference type="AlphaFoldDB" id="A0A291GKE9"/>
<dbReference type="InterPro" id="IPR036390">
    <property type="entry name" value="WH_DNA-bd_sf"/>
</dbReference>
<dbReference type="Proteomes" id="UP000218165">
    <property type="component" value="Chromosome"/>
</dbReference>
<dbReference type="EMBL" id="CP023563">
    <property type="protein sequence ID" value="ATG50819.1"/>
    <property type="molecule type" value="Genomic_DNA"/>
</dbReference>
<evidence type="ECO:0000313" key="5">
    <source>
        <dbReference type="EMBL" id="ATG50819.1"/>
    </source>
</evidence>
<dbReference type="InterPro" id="IPR036388">
    <property type="entry name" value="WH-like_DNA-bd_sf"/>
</dbReference>
<dbReference type="PRINTS" id="PR00778">
    <property type="entry name" value="HTHARSR"/>
</dbReference>
<reference evidence="6" key="1">
    <citation type="submission" date="2017-09" db="EMBL/GenBank/DDBJ databases">
        <title>Brachybacterium sp. VM2412.</title>
        <authorList>
            <person name="Tak E.J."/>
            <person name="Bae J.-W."/>
        </authorList>
    </citation>
    <scope>NUCLEOTIDE SEQUENCE [LARGE SCALE GENOMIC DNA]</scope>
    <source>
        <strain evidence="6">VM2412</strain>
    </source>
</reference>
<evidence type="ECO:0000256" key="3">
    <source>
        <dbReference type="ARBA" id="ARBA00023163"/>
    </source>
</evidence>
<dbReference type="RefSeq" id="WP_096801958.1">
    <property type="nucleotide sequence ID" value="NZ_CP023563.1"/>
</dbReference>
<dbReference type="PANTHER" id="PTHR33154">
    <property type="entry name" value="TRANSCRIPTIONAL REGULATOR, ARSR FAMILY"/>
    <property type="match status" value="1"/>
</dbReference>
<dbReference type="KEGG" id="brz:CFK38_04230"/>
<organism evidence="5 6">
    <name type="scientific">Brachybacterium vulturis</name>
    <dbReference type="NCBI Taxonomy" id="2017484"/>
    <lineage>
        <taxon>Bacteria</taxon>
        <taxon>Bacillati</taxon>
        <taxon>Actinomycetota</taxon>
        <taxon>Actinomycetes</taxon>
        <taxon>Micrococcales</taxon>
        <taxon>Dermabacteraceae</taxon>
        <taxon>Brachybacterium</taxon>
    </lineage>
</organism>
<proteinExistence type="predicted"/>
<evidence type="ECO:0000313" key="6">
    <source>
        <dbReference type="Proteomes" id="UP000218165"/>
    </source>
</evidence>
<sequence>MPSTPSVRPASLTIRDAAAGSDTSECSPRPAAGASSCAPEASTALDCCALGAGPIDAAEAEHLALRLKALSDPTRLQLLSHVAAQGCGDVCACDLTAPLGISQPTVSHHMKKLVEAGLLTREQKGRWAHYSVVPSAFAELRAFLDLG</sequence>
<evidence type="ECO:0000256" key="1">
    <source>
        <dbReference type="ARBA" id="ARBA00023015"/>
    </source>
</evidence>
<keyword evidence="1" id="KW-0805">Transcription regulation</keyword>
<dbReference type="Gene3D" id="1.10.10.10">
    <property type="entry name" value="Winged helix-like DNA-binding domain superfamily/Winged helix DNA-binding domain"/>
    <property type="match status" value="1"/>
</dbReference>
<keyword evidence="2" id="KW-0238">DNA-binding</keyword>
<dbReference type="InterPro" id="IPR011991">
    <property type="entry name" value="ArsR-like_HTH"/>
</dbReference>
<dbReference type="SMART" id="SM00418">
    <property type="entry name" value="HTH_ARSR"/>
    <property type="match status" value="1"/>
</dbReference>
<dbReference type="GO" id="GO:0003677">
    <property type="term" value="F:DNA binding"/>
    <property type="evidence" value="ECO:0007669"/>
    <property type="project" value="UniProtKB-KW"/>
</dbReference>
<dbReference type="InterPro" id="IPR018334">
    <property type="entry name" value="ArsR_HTH"/>
</dbReference>
<dbReference type="PROSITE" id="PS00846">
    <property type="entry name" value="HTH_ARSR_1"/>
    <property type="match status" value="1"/>
</dbReference>
<keyword evidence="6" id="KW-1185">Reference proteome</keyword>
<evidence type="ECO:0000256" key="2">
    <source>
        <dbReference type="ARBA" id="ARBA00023125"/>
    </source>
</evidence>
<feature type="domain" description="HTH arsR-type" evidence="4">
    <location>
        <begin position="55"/>
        <end position="147"/>
    </location>
</feature>
<dbReference type="PANTHER" id="PTHR33154:SF18">
    <property type="entry name" value="ARSENICAL RESISTANCE OPERON REPRESSOR"/>
    <property type="match status" value="1"/>
</dbReference>
<keyword evidence="3" id="KW-0804">Transcription</keyword>